<dbReference type="PANTHER" id="PTHR43584:SF5">
    <property type="entry name" value="PROTEIN LICC"/>
    <property type="match status" value="1"/>
</dbReference>
<gene>
    <name evidence="4" type="ORF">FYJ61_03885</name>
</gene>
<accession>A0A844FMK0</accession>
<dbReference type="Proteomes" id="UP000452141">
    <property type="component" value="Unassembled WGS sequence"/>
</dbReference>
<evidence type="ECO:0000256" key="1">
    <source>
        <dbReference type="ARBA" id="ARBA00022679"/>
    </source>
</evidence>
<evidence type="ECO:0000259" key="3">
    <source>
        <dbReference type="Pfam" id="PF12804"/>
    </source>
</evidence>
<feature type="domain" description="MobA-like NTP transferase" evidence="3">
    <location>
        <begin position="7"/>
        <end position="112"/>
    </location>
</feature>
<evidence type="ECO:0000313" key="4">
    <source>
        <dbReference type="EMBL" id="MST79636.1"/>
    </source>
</evidence>
<keyword evidence="1 4" id="KW-0808">Transferase</keyword>
<reference evidence="4 5" key="1">
    <citation type="submission" date="2019-08" db="EMBL/GenBank/DDBJ databases">
        <title>In-depth cultivation of the pig gut microbiome towards novel bacterial diversity and tailored functional studies.</title>
        <authorList>
            <person name="Wylensek D."/>
            <person name="Hitch T.C.A."/>
            <person name="Clavel T."/>
        </authorList>
    </citation>
    <scope>NUCLEOTIDE SEQUENCE [LARGE SCALE GENOMIC DNA]</scope>
    <source>
        <strain evidence="4 5">WCA-470BD-2E</strain>
    </source>
</reference>
<organism evidence="4 5">
    <name type="scientific">Lactobacillus equicursoris</name>
    <dbReference type="NCBI Taxonomy" id="420645"/>
    <lineage>
        <taxon>Bacteria</taxon>
        <taxon>Bacillati</taxon>
        <taxon>Bacillota</taxon>
        <taxon>Bacilli</taxon>
        <taxon>Lactobacillales</taxon>
        <taxon>Lactobacillaceae</taxon>
        <taxon>Lactobacillus</taxon>
    </lineage>
</organism>
<dbReference type="EMBL" id="VUMW01000007">
    <property type="protein sequence ID" value="MST79636.1"/>
    <property type="molecule type" value="Genomic_DNA"/>
</dbReference>
<dbReference type="Gene3D" id="3.90.550.10">
    <property type="entry name" value="Spore Coat Polysaccharide Biosynthesis Protein SpsA, Chain A"/>
    <property type="match status" value="1"/>
</dbReference>
<protein>
    <submittedName>
        <fullName evidence="4">NTP transferase domain-containing protein</fullName>
    </submittedName>
</protein>
<dbReference type="CDD" id="cd02523">
    <property type="entry name" value="PC_cytidylyltransferase"/>
    <property type="match status" value="1"/>
</dbReference>
<dbReference type="SUPFAM" id="SSF53448">
    <property type="entry name" value="Nucleotide-diphospho-sugar transferases"/>
    <property type="match status" value="1"/>
</dbReference>
<proteinExistence type="predicted"/>
<evidence type="ECO:0000313" key="5">
    <source>
        <dbReference type="Proteomes" id="UP000452141"/>
    </source>
</evidence>
<sequence length="296" mass="34272">MTRADNAVILAGGTGSRFAPLSYEKHKGLIEVKGEVMLERQIRQLKAAGLDQIYIVTGYKKEQFYYLKGKYGVSLINNPAYARQNSAASLWLARNVIKNSFICSADNYFLTNPFRLGLEKAGSYYAGQYSQGETAEWGISTDQDGYIKQVTTFAKNSWYMLGHAFWSEDFSRKFFQIMAQKREAIAGKFWEEILAENLGQLKMRLARFPAGYIKEFDSLEELRNFDHSYQKDSRSQILKKCAQFLATEEERIDRIKPIKDRSNEAIGFHFRHDGRLYCYLYQLGRVIRCQRLGHPY</sequence>
<comment type="caution">
    <text evidence="4">The sequence shown here is derived from an EMBL/GenBank/DDBJ whole genome shotgun (WGS) entry which is preliminary data.</text>
</comment>
<dbReference type="RefSeq" id="WP_154486651.1">
    <property type="nucleotide sequence ID" value="NZ_VUMW01000007.1"/>
</dbReference>
<dbReference type="PANTHER" id="PTHR43584">
    <property type="entry name" value="NUCLEOTIDYL TRANSFERASE"/>
    <property type="match status" value="1"/>
</dbReference>
<dbReference type="InterPro" id="IPR050065">
    <property type="entry name" value="GlmU-like"/>
</dbReference>
<name>A0A844FMK0_9LACO</name>
<dbReference type="AlphaFoldDB" id="A0A844FMK0"/>
<keyword evidence="2" id="KW-0548">Nucleotidyltransferase</keyword>
<evidence type="ECO:0000256" key="2">
    <source>
        <dbReference type="ARBA" id="ARBA00022695"/>
    </source>
</evidence>
<dbReference type="Pfam" id="PF12804">
    <property type="entry name" value="NTP_transf_3"/>
    <property type="match status" value="1"/>
</dbReference>
<dbReference type="InterPro" id="IPR029044">
    <property type="entry name" value="Nucleotide-diphossugar_trans"/>
</dbReference>
<dbReference type="GO" id="GO:0016779">
    <property type="term" value="F:nucleotidyltransferase activity"/>
    <property type="evidence" value="ECO:0007669"/>
    <property type="project" value="UniProtKB-KW"/>
</dbReference>
<dbReference type="InterPro" id="IPR025877">
    <property type="entry name" value="MobA-like_NTP_Trfase"/>
</dbReference>